<dbReference type="InterPro" id="IPR011990">
    <property type="entry name" value="TPR-like_helical_dom_sf"/>
</dbReference>
<organism evidence="4 5">
    <name type="scientific">Brassica carinata</name>
    <name type="common">Ethiopian mustard</name>
    <name type="synonym">Abyssinian cabbage</name>
    <dbReference type="NCBI Taxonomy" id="52824"/>
    <lineage>
        <taxon>Eukaryota</taxon>
        <taxon>Viridiplantae</taxon>
        <taxon>Streptophyta</taxon>
        <taxon>Embryophyta</taxon>
        <taxon>Tracheophyta</taxon>
        <taxon>Spermatophyta</taxon>
        <taxon>Magnoliopsida</taxon>
        <taxon>eudicotyledons</taxon>
        <taxon>Gunneridae</taxon>
        <taxon>Pentapetalae</taxon>
        <taxon>rosids</taxon>
        <taxon>malvids</taxon>
        <taxon>Brassicales</taxon>
        <taxon>Brassicaceae</taxon>
        <taxon>Brassiceae</taxon>
        <taxon>Brassica</taxon>
    </lineage>
</organism>
<dbReference type="EMBL" id="JAAMPC010000006">
    <property type="protein sequence ID" value="KAG2307612.1"/>
    <property type="molecule type" value="Genomic_DNA"/>
</dbReference>
<keyword evidence="5" id="KW-1185">Reference proteome</keyword>
<protein>
    <recommendedName>
        <fullName evidence="6">Pentatricopeptide repeat-containing protein</fullName>
    </recommendedName>
</protein>
<comment type="similarity">
    <text evidence="1">Belongs to the PPR family. P subfamily.</text>
</comment>
<dbReference type="OrthoDB" id="185373at2759"/>
<evidence type="ECO:0008006" key="6">
    <source>
        <dbReference type="Google" id="ProtNLM"/>
    </source>
</evidence>
<dbReference type="Gene3D" id="1.25.40.10">
    <property type="entry name" value="Tetratricopeptide repeat domain"/>
    <property type="match status" value="2"/>
</dbReference>
<evidence type="ECO:0000256" key="3">
    <source>
        <dbReference type="PROSITE-ProRule" id="PRU00708"/>
    </source>
</evidence>
<gene>
    <name evidence="4" type="ORF">Bca52824_027360</name>
</gene>
<comment type="caution">
    <text evidence="4">The sequence shown here is derived from an EMBL/GenBank/DDBJ whole genome shotgun (WGS) entry which is preliminary data.</text>
</comment>
<name>A0A8X7SJQ1_BRACI</name>
<evidence type="ECO:0000256" key="2">
    <source>
        <dbReference type="ARBA" id="ARBA00022737"/>
    </source>
</evidence>
<dbReference type="NCBIfam" id="TIGR00756">
    <property type="entry name" value="PPR"/>
    <property type="match status" value="5"/>
</dbReference>
<feature type="repeat" description="PPR" evidence="3">
    <location>
        <begin position="168"/>
        <end position="203"/>
    </location>
</feature>
<dbReference type="Pfam" id="PF13041">
    <property type="entry name" value="PPR_2"/>
    <property type="match status" value="2"/>
</dbReference>
<evidence type="ECO:0000313" key="5">
    <source>
        <dbReference type="Proteomes" id="UP000886595"/>
    </source>
</evidence>
<feature type="repeat" description="PPR" evidence="3">
    <location>
        <begin position="239"/>
        <end position="273"/>
    </location>
</feature>
<dbReference type="PROSITE" id="PS51375">
    <property type="entry name" value="PPR"/>
    <property type="match status" value="5"/>
</dbReference>
<feature type="repeat" description="PPR" evidence="3">
    <location>
        <begin position="204"/>
        <end position="238"/>
    </location>
</feature>
<sequence length="368" mass="41166">MIISKTLIRRSLSSLASPSPSPSDSLLVDKALTFLRRHPYQLQHISADFTPEAASTLLLKSQNDQELILKFLNWANPHRFFTLRCKCITLHILTKFKLYKTAQTLAEDVAAKTQDASLVFGCLQETYAPCDSTSSVFDLVVKSYSRLNLINKALSIVHLAKAHGFMPGVLSYNAVLDATIRTKRDISFAESVFKEMLETQVSPNVFTYNILIRGFCSAGNLDSALKLFDKMEKKGCLPNVVTYNTLIDGYCKLRRIDDGFELLRAMALKGLEPNLISYNVVINGLCREGRMKETSLVLTEMNRRGFSLDEVAYNTLIKGYCREGNFHQALVMHAEMLRHGLSPSVITYTSLIHSMCKAGNMNRAVGVS</sequence>
<dbReference type="InterPro" id="IPR002885">
    <property type="entry name" value="PPR_rpt"/>
</dbReference>
<dbReference type="PANTHER" id="PTHR47941">
    <property type="entry name" value="PENTATRICOPEPTIDE REPEAT-CONTAINING PROTEIN 3, MITOCHONDRIAL"/>
    <property type="match status" value="1"/>
</dbReference>
<reference evidence="4 5" key="1">
    <citation type="submission" date="2020-02" db="EMBL/GenBank/DDBJ databases">
        <authorList>
            <person name="Ma Q."/>
            <person name="Huang Y."/>
            <person name="Song X."/>
            <person name="Pei D."/>
        </authorList>
    </citation>
    <scope>NUCLEOTIDE SEQUENCE [LARGE SCALE GENOMIC DNA]</scope>
    <source>
        <strain evidence="4">Sxm20200214</strain>
        <tissue evidence="4">Leaf</tissue>
    </source>
</reference>
<keyword evidence="2" id="KW-0677">Repeat</keyword>
<evidence type="ECO:0000256" key="1">
    <source>
        <dbReference type="ARBA" id="ARBA00007626"/>
    </source>
</evidence>
<accession>A0A8X7SJQ1</accession>
<evidence type="ECO:0000313" key="4">
    <source>
        <dbReference type="EMBL" id="KAG2307612.1"/>
    </source>
</evidence>
<dbReference type="Proteomes" id="UP000886595">
    <property type="component" value="Unassembled WGS sequence"/>
</dbReference>
<feature type="repeat" description="PPR" evidence="3">
    <location>
        <begin position="309"/>
        <end position="343"/>
    </location>
</feature>
<dbReference type="Pfam" id="PF12854">
    <property type="entry name" value="PPR_1"/>
    <property type="match status" value="1"/>
</dbReference>
<dbReference type="FunFam" id="1.25.40.10:FF:000558">
    <property type="entry name" value="Pentatricopeptide repeat-containing protein At5g39710"/>
    <property type="match status" value="1"/>
</dbReference>
<dbReference type="AlphaFoldDB" id="A0A8X7SJQ1"/>
<feature type="repeat" description="PPR" evidence="3">
    <location>
        <begin position="274"/>
        <end position="308"/>
    </location>
</feature>
<proteinExistence type="inferred from homology"/>